<comment type="subcellular location">
    <subcellularLocation>
        <location evidence="1">Cell membrane</location>
        <topology evidence="1">Multi-pass membrane protein</topology>
    </subcellularLocation>
</comment>
<dbReference type="PANTHER" id="PTHR30561:SF9">
    <property type="entry name" value="4-AMINO-4-DEOXY-L-ARABINOSE-PHOSPHOUNDECAPRENOL FLIPPASE SUBUNIT ARNF-RELATED"/>
    <property type="match status" value="1"/>
</dbReference>
<keyword evidence="8 11" id="KW-1133">Transmembrane helix</keyword>
<dbReference type="InterPro" id="IPR037185">
    <property type="entry name" value="EmrE-like"/>
</dbReference>
<evidence type="ECO:0000256" key="9">
    <source>
        <dbReference type="ARBA" id="ARBA00023098"/>
    </source>
</evidence>
<feature type="domain" description="EamA" evidence="12">
    <location>
        <begin position="11"/>
        <end position="81"/>
    </location>
</feature>
<evidence type="ECO:0000259" key="12">
    <source>
        <dbReference type="Pfam" id="PF00892"/>
    </source>
</evidence>
<feature type="transmembrane region" description="Helical" evidence="11">
    <location>
        <begin position="37"/>
        <end position="58"/>
    </location>
</feature>
<evidence type="ECO:0000313" key="14">
    <source>
        <dbReference type="Proteomes" id="UP000004853"/>
    </source>
</evidence>
<evidence type="ECO:0000256" key="4">
    <source>
        <dbReference type="ARBA" id="ARBA00022519"/>
    </source>
</evidence>
<dbReference type="SUPFAM" id="SSF103481">
    <property type="entry name" value="Multidrug resistance efflux transporter EmrE"/>
    <property type="match status" value="1"/>
</dbReference>
<dbReference type="InterPro" id="IPR000390">
    <property type="entry name" value="Small_drug/metabolite_transptr"/>
</dbReference>
<keyword evidence="6 11" id="KW-0812">Transmembrane</keyword>
<keyword evidence="3" id="KW-0444">Lipid biosynthesis</keyword>
<dbReference type="HOGENOM" id="CLU_2519990_0_0_4"/>
<comment type="caution">
    <text evidence="13">The sequence shown here is derived from an EMBL/GenBank/DDBJ whole genome shotgun (WGS) entry which is preliminary data.</text>
</comment>
<dbReference type="Gene3D" id="1.10.3730.20">
    <property type="match status" value="1"/>
</dbReference>
<keyword evidence="7" id="KW-0448">Lipopolysaccharide biosynthesis</keyword>
<evidence type="ECO:0000256" key="7">
    <source>
        <dbReference type="ARBA" id="ARBA00022985"/>
    </source>
</evidence>
<protein>
    <recommendedName>
        <fullName evidence="12">EamA domain-containing protein</fullName>
    </recommendedName>
</protein>
<dbReference type="AlphaFoldDB" id="F7SYZ9"/>
<evidence type="ECO:0000313" key="13">
    <source>
        <dbReference type="EMBL" id="EGP46669.1"/>
    </source>
</evidence>
<name>F7SYZ9_9BURK</name>
<evidence type="ECO:0000256" key="5">
    <source>
        <dbReference type="ARBA" id="ARBA00022556"/>
    </source>
</evidence>
<dbReference type="GO" id="GO:0009103">
    <property type="term" value="P:lipopolysaccharide biosynthetic process"/>
    <property type="evidence" value="ECO:0007669"/>
    <property type="project" value="UniProtKB-KW"/>
</dbReference>
<dbReference type="GO" id="GO:0022857">
    <property type="term" value="F:transmembrane transporter activity"/>
    <property type="evidence" value="ECO:0007669"/>
    <property type="project" value="InterPro"/>
</dbReference>
<evidence type="ECO:0000256" key="8">
    <source>
        <dbReference type="ARBA" id="ARBA00022989"/>
    </source>
</evidence>
<dbReference type="Proteomes" id="UP000004853">
    <property type="component" value="Unassembled WGS sequence"/>
</dbReference>
<dbReference type="PANTHER" id="PTHR30561">
    <property type="entry name" value="SMR FAMILY PROTON-DEPENDENT DRUG EFFLUX TRANSPORTER SUGE"/>
    <property type="match status" value="1"/>
</dbReference>
<accession>F7SYZ9</accession>
<keyword evidence="4" id="KW-0997">Cell inner membrane</keyword>
<dbReference type="Pfam" id="PF00892">
    <property type="entry name" value="EamA"/>
    <property type="match status" value="1"/>
</dbReference>
<keyword evidence="9" id="KW-0443">Lipid metabolism</keyword>
<evidence type="ECO:0000256" key="10">
    <source>
        <dbReference type="ARBA" id="ARBA00023136"/>
    </source>
</evidence>
<reference evidence="13 14" key="1">
    <citation type="submission" date="2011-06" db="EMBL/GenBank/DDBJ databases">
        <authorList>
            <person name="Bador J."/>
            <person name="Amoureux L."/>
            <person name="Neuwirth C."/>
        </authorList>
    </citation>
    <scope>NUCLEOTIDE SEQUENCE [LARGE SCALE GENOMIC DNA]</scope>
    <source>
        <strain evidence="13 14">AXX-A</strain>
    </source>
</reference>
<feature type="transmembrane region" description="Helical" evidence="11">
    <location>
        <begin position="12"/>
        <end position="30"/>
    </location>
</feature>
<dbReference type="PATRIC" id="fig|1003200.3.peg.1871"/>
<sequence length="84" mass="8804">MLFVAQTLMSPLVALAAVSFGIAFICWTLASTRLPLSVAYPITSVIYPLVVVGSAIAFHEPIGWTKIAGLALIMGGLTLVNLNS</sequence>
<evidence type="ECO:0000256" key="11">
    <source>
        <dbReference type="SAM" id="Phobius"/>
    </source>
</evidence>
<evidence type="ECO:0000256" key="2">
    <source>
        <dbReference type="ARBA" id="ARBA00022475"/>
    </source>
</evidence>
<evidence type="ECO:0000256" key="3">
    <source>
        <dbReference type="ARBA" id="ARBA00022516"/>
    </source>
</evidence>
<feature type="transmembrane region" description="Helical" evidence="11">
    <location>
        <begin position="64"/>
        <end position="82"/>
    </location>
</feature>
<keyword evidence="10 11" id="KW-0472">Membrane</keyword>
<proteinExistence type="predicted"/>
<dbReference type="InterPro" id="IPR000620">
    <property type="entry name" value="EamA_dom"/>
</dbReference>
<organism evidence="13 14">
    <name type="scientific">Achromobacter insuavis AXX-A</name>
    <dbReference type="NCBI Taxonomy" id="1003200"/>
    <lineage>
        <taxon>Bacteria</taxon>
        <taxon>Pseudomonadati</taxon>
        <taxon>Pseudomonadota</taxon>
        <taxon>Betaproteobacteria</taxon>
        <taxon>Burkholderiales</taxon>
        <taxon>Alcaligenaceae</taxon>
        <taxon>Achromobacter</taxon>
    </lineage>
</organism>
<keyword evidence="5" id="KW-0441">Lipid A biosynthesis</keyword>
<evidence type="ECO:0000256" key="6">
    <source>
        <dbReference type="ARBA" id="ARBA00022692"/>
    </source>
</evidence>
<dbReference type="GO" id="GO:0005886">
    <property type="term" value="C:plasma membrane"/>
    <property type="evidence" value="ECO:0007669"/>
    <property type="project" value="UniProtKB-SubCell"/>
</dbReference>
<keyword evidence="2" id="KW-1003">Cell membrane</keyword>
<evidence type="ECO:0000256" key="1">
    <source>
        <dbReference type="ARBA" id="ARBA00004651"/>
    </source>
</evidence>
<dbReference type="GO" id="GO:0009245">
    <property type="term" value="P:lipid A biosynthetic process"/>
    <property type="evidence" value="ECO:0007669"/>
    <property type="project" value="UniProtKB-KW"/>
</dbReference>
<gene>
    <name evidence="13" type="ORF">AXXA_09513</name>
</gene>
<dbReference type="EMBL" id="AFRQ01000037">
    <property type="protein sequence ID" value="EGP46669.1"/>
    <property type="molecule type" value="Genomic_DNA"/>
</dbReference>